<dbReference type="EMBL" id="HBUF01127496">
    <property type="protein sequence ID" value="CAG6643530.1"/>
    <property type="molecule type" value="Transcribed_RNA"/>
</dbReference>
<dbReference type="EMBL" id="HBUF01127493">
    <property type="protein sequence ID" value="CAG6643520.1"/>
    <property type="molecule type" value="Transcribed_RNA"/>
</dbReference>
<evidence type="ECO:0000256" key="1">
    <source>
        <dbReference type="SAM" id="MobiDB-lite"/>
    </source>
</evidence>
<organism evidence="2">
    <name type="scientific">Cacopsylla melanoneura</name>
    <dbReference type="NCBI Taxonomy" id="428564"/>
    <lineage>
        <taxon>Eukaryota</taxon>
        <taxon>Metazoa</taxon>
        <taxon>Ecdysozoa</taxon>
        <taxon>Arthropoda</taxon>
        <taxon>Hexapoda</taxon>
        <taxon>Insecta</taxon>
        <taxon>Pterygota</taxon>
        <taxon>Neoptera</taxon>
        <taxon>Paraneoptera</taxon>
        <taxon>Hemiptera</taxon>
        <taxon>Sternorrhyncha</taxon>
        <taxon>Psylloidea</taxon>
        <taxon>Psyllidae</taxon>
        <taxon>Psyllinae</taxon>
        <taxon>Cacopsylla</taxon>
    </lineage>
</organism>
<feature type="compositionally biased region" description="Pro residues" evidence="1">
    <location>
        <begin position="26"/>
        <end position="39"/>
    </location>
</feature>
<dbReference type="AlphaFoldDB" id="A0A8D8W3F5"/>
<dbReference type="EMBL" id="HBUF01207019">
    <property type="protein sequence ID" value="CAG6664178.1"/>
    <property type="molecule type" value="Transcribed_RNA"/>
</dbReference>
<evidence type="ECO:0000313" key="2">
    <source>
        <dbReference type="EMBL" id="CAG6643520.1"/>
    </source>
</evidence>
<protein>
    <submittedName>
        <fullName evidence="2">Uncharacterized protein</fullName>
    </submittedName>
</protein>
<accession>A0A8D8W3F5</accession>
<name>A0A8D8W3F5_9HEMI</name>
<dbReference type="EMBL" id="HBUF01207018">
    <property type="protein sequence ID" value="CAG6664176.1"/>
    <property type="molecule type" value="Transcribed_RNA"/>
</dbReference>
<feature type="compositionally biased region" description="Polar residues" evidence="1">
    <location>
        <begin position="10"/>
        <end position="21"/>
    </location>
</feature>
<dbReference type="EMBL" id="HBUF01207016">
    <property type="protein sequence ID" value="CAG6664172.1"/>
    <property type="molecule type" value="Transcribed_RNA"/>
</dbReference>
<sequence length="132" mass="14601">MPLRKHLMSPSKSSTSSNRLQSRGPAGPPSPLPLSLPPPGTVLPRLLHLHLSPVQIIRTHRHTPRNTPLHRRIRRTLVFSSCLLNRRTRLIVRSPVVTTNMTTTPTPPQIQPTCLGTSATRALRTLVVKIGT</sequence>
<proteinExistence type="predicted"/>
<feature type="region of interest" description="Disordered" evidence="1">
    <location>
        <begin position="1"/>
        <end position="39"/>
    </location>
</feature>
<reference evidence="2" key="1">
    <citation type="submission" date="2021-05" db="EMBL/GenBank/DDBJ databases">
        <authorList>
            <person name="Alioto T."/>
            <person name="Alioto T."/>
            <person name="Gomez Garrido J."/>
        </authorList>
    </citation>
    <scope>NUCLEOTIDE SEQUENCE</scope>
</reference>
<dbReference type="EMBL" id="HBUF01127494">
    <property type="protein sequence ID" value="CAG6643523.1"/>
    <property type="molecule type" value="Transcribed_RNA"/>
</dbReference>